<keyword evidence="3" id="KW-1185">Reference proteome</keyword>
<dbReference type="AlphaFoldDB" id="A0A068YAB2"/>
<protein>
    <submittedName>
        <fullName evidence="2">CUG BP and ETR3 factor</fullName>
    </submittedName>
</protein>
<evidence type="ECO:0000313" key="3">
    <source>
        <dbReference type="Proteomes" id="UP000017246"/>
    </source>
</evidence>
<dbReference type="EMBL" id="LN902842">
    <property type="protein sequence ID" value="CDS41752.1"/>
    <property type="molecule type" value="Genomic_DNA"/>
</dbReference>
<sequence>MDCKPFLASPSGLDATAESVISDTTHVPRIQENGESNGAASNFPNPAEADQSTLSNGTFPSTVSTWNHCIAVVPTSVAYRG</sequence>
<evidence type="ECO:0000256" key="1">
    <source>
        <dbReference type="SAM" id="MobiDB-lite"/>
    </source>
</evidence>
<accession>A0A068YAB2</accession>
<gene>
    <name evidence="2" type="ORF">EmuJ_000942990</name>
</gene>
<proteinExistence type="predicted"/>
<evidence type="ECO:0000313" key="2">
    <source>
        <dbReference type="EMBL" id="CDS41752.1"/>
    </source>
</evidence>
<reference evidence="2" key="1">
    <citation type="journal article" date="2013" name="Nature">
        <title>The genomes of four tapeworm species reveal adaptations to parasitism.</title>
        <authorList>
            <person name="Tsai I.J."/>
            <person name="Zarowiecki M."/>
            <person name="Holroyd N."/>
            <person name="Garciarrubio A."/>
            <person name="Sanchez-Flores A."/>
            <person name="Brooks K.L."/>
            <person name="Tracey A."/>
            <person name="Bobes R.J."/>
            <person name="Fragoso G."/>
            <person name="Sciutto E."/>
            <person name="Aslett M."/>
            <person name="Beasley H."/>
            <person name="Bennett H.M."/>
            <person name="Cai J."/>
            <person name="Camicia F."/>
            <person name="Clark R."/>
            <person name="Cucher M."/>
            <person name="De Silva N."/>
            <person name="Day T.A."/>
            <person name="Deplazes P."/>
            <person name="Estrada K."/>
            <person name="Fernandez C."/>
            <person name="Holland P.W."/>
            <person name="Hou J."/>
            <person name="Hu S."/>
            <person name="Huckvale T."/>
            <person name="Hung S.S."/>
            <person name="Kamenetzky L."/>
            <person name="Keane J.A."/>
            <person name="Kiss F."/>
            <person name="Koziol U."/>
            <person name="Lambert O."/>
            <person name="Liu K."/>
            <person name="Luo X."/>
            <person name="Luo Y."/>
            <person name="Macchiaroli N."/>
            <person name="Nichol S."/>
            <person name="Paps J."/>
            <person name="Parkinson J."/>
            <person name="Pouchkina-Stantcheva N."/>
            <person name="Riddiford N."/>
            <person name="Rosenzvit M."/>
            <person name="Salinas G."/>
            <person name="Wasmuth J.D."/>
            <person name="Zamanian M."/>
            <person name="Zheng Y."/>
            <person name="Cai X."/>
            <person name="Soberon X."/>
            <person name="Olson P.D."/>
            <person name="Laclette J.P."/>
            <person name="Brehm K."/>
            <person name="Berriman M."/>
            <person name="Garciarrubio A."/>
            <person name="Bobes R.J."/>
            <person name="Fragoso G."/>
            <person name="Sanchez-Flores A."/>
            <person name="Estrada K."/>
            <person name="Cevallos M.A."/>
            <person name="Morett E."/>
            <person name="Gonzalez V."/>
            <person name="Portillo T."/>
            <person name="Ochoa-Leyva A."/>
            <person name="Jose M.V."/>
            <person name="Sciutto E."/>
            <person name="Landa A."/>
            <person name="Jimenez L."/>
            <person name="Valdes V."/>
            <person name="Carrero J.C."/>
            <person name="Larralde C."/>
            <person name="Morales-Montor J."/>
            <person name="Limon-Lason J."/>
            <person name="Soberon X."/>
            <person name="Laclette J.P."/>
        </authorList>
    </citation>
    <scope>NUCLEOTIDE SEQUENCE [LARGE SCALE GENOMIC DNA]</scope>
</reference>
<feature type="compositionally biased region" description="Polar residues" evidence="1">
    <location>
        <begin position="33"/>
        <end position="58"/>
    </location>
</feature>
<feature type="region of interest" description="Disordered" evidence="1">
    <location>
        <begin position="29"/>
        <end position="58"/>
    </location>
</feature>
<organism evidence="2 3">
    <name type="scientific">Echinococcus multilocularis</name>
    <name type="common">Fox tapeworm</name>
    <dbReference type="NCBI Taxonomy" id="6211"/>
    <lineage>
        <taxon>Eukaryota</taxon>
        <taxon>Metazoa</taxon>
        <taxon>Spiralia</taxon>
        <taxon>Lophotrochozoa</taxon>
        <taxon>Platyhelminthes</taxon>
        <taxon>Cestoda</taxon>
        <taxon>Eucestoda</taxon>
        <taxon>Cyclophyllidea</taxon>
        <taxon>Taeniidae</taxon>
        <taxon>Echinococcus</taxon>
    </lineage>
</organism>
<dbReference type="Proteomes" id="UP000017246">
    <property type="component" value="Unassembled WGS sequence"/>
</dbReference>
<name>A0A068YAB2_ECHMU</name>
<reference evidence="2" key="2">
    <citation type="submission" date="2015-11" db="EMBL/GenBank/DDBJ databases">
        <authorList>
            <person name="Zhang Y."/>
            <person name="Guo Z."/>
        </authorList>
    </citation>
    <scope>NUCLEOTIDE SEQUENCE</scope>
</reference>